<proteinExistence type="predicted"/>
<dbReference type="WBParaSite" id="ES5_v2.g16341.t1">
    <property type="protein sequence ID" value="ES5_v2.g16341.t1"/>
    <property type="gene ID" value="ES5_v2.g16341"/>
</dbReference>
<evidence type="ECO:0000313" key="1">
    <source>
        <dbReference type="Proteomes" id="UP000887579"/>
    </source>
</evidence>
<protein>
    <submittedName>
        <fullName evidence="2">PPIase cyclophilin-type domain-containing protein</fullName>
    </submittedName>
</protein>
<name>A0AC34FGC0_9BILA</name>
<organism evidence="1 2">
    <name type="scientific">Panagrolaimus sp. ES5</name>
    <dbReference type="NCBI Taxonomy" id="591445"/>
    <lineage>
        <taxon>Eukaryota</taxon>
        <taxon>Metazoa</taxon>
        <taxon>Ecdysozoa</taxon>
        <taxon>Nematoda</taxon>
        <taxon>Chromadorea</taxon>
        <taxon>Rhabditida</taxon>
        <taxon>Tylenchina</taxon>
        <taxon>Panagrolaimomorpha</taxon>
        <taxon>Panagrolaimoidea</taxon>
        <taxon>Panagrolaimidae</taxon>
        <taxon>Panagrolaimus</taxon>
    </lineage>
</organism>
<accession>A0AC34FGC0</accession>
<sequence length="482" mass="55556">MNLDMDEQRCYFDISIDGKETGRIVFKLYNKIVPRTCYNFMQLCEGSDKVGKITGKKLCYQGSTIHRVVKDFMIQGGDFSHNDGTGGESYYDGTFEDENFDIKHDKPFILSMANRGPNTNGSQFFITTQPFPKGDGNHVAFGEVIDGFNVVRCIEQLKVGNNDRPKADVVITKCGRLVLVEKEKRDKHHSKGEEKGVKRSEKKESKSEKNQFFSSIKPEDLPELPPTRNFLDRGSPRRDNERSERLSRNSSSRPYYNYGGVTVKGRGTPRYRTDDSVPQHIRYEEDRKISLEDAQKKKETEIVRKRTFNSRRSPSPSNRKREISSNPATNIPIVNSESDEDEPMEIDASNIVAEHIRSPHFNIQRNASNPRPEPIKRQRADDHGNSKMIFKRRNPDDFSSPEMKPRRRHKSKKDSMERSPIHKLATTSVSGTPPVSGMMKSRRDKRETRNYHRAGKTRHRYEYRQNSHSPLKSSRSPSPKRL</sequence>
<reference evidence="2" key="1">
    <citation type="submission" date="2022-11" db="UniProtKB">
        <authorList>
            <consortium name="WormBaseParasite"/>
        </authorList>
    </citation>
    <scope>IDENTIFICATION</scope>
</reference>
<evidence type="ECO:0000313" key="2">
    <source>
        <dbReference type="WBParaSite" id="ES5_v2.g16341.t1"/>
    </source>
</evidence>
<dbReference type="Proteomes" id="UP000887579">
    <property type="component" value="Unplaced"/>
</dbReference>